<feature type="compositionally biased region" description="Basic and acidic residues" evidence="1">
    <location>
        <begin position="252"/>
        <end position="264"/>
    </location>
</feature>
<dbReference type="Proteomes" id="UP000054937">
    <property type="component" value="Unassembled WGS sequence"/>
</dbReference>
<dbReference type="AlphaFoldDB" id="A0A0V0QC54"/>
<dbReference type="InterPro" id="IPR001841">
    <property type="entry name" value="Znf_RING"/>
</dbReference>
<name>A0A0V0QC54_PSEPJ</name>
<feature type="compositionally biased region" description="Low complexity" evidence="1">
    <location>
        <begin position="265"/>
        <end position="283"/>
    </location>
</feature>
<dbReference type="EMBL" id="LDAU01000204">
    <property type="protein sequence ID" value="KRW99813.1"/>
    <property type="molecule type" value="Genomic_DNA"/>
</dbReference>
<evidence type="ECO:0000313" key="4">
    <source>
        <dbReference type="Proteomes" id="UP000054937"/>
    </source>
</evidence>
<sequence length="471" mass="56646">MEQKFILMKCLDCQKQNQNQQNDCQACQNLLKQEEKINQLIKLSDSQSVKDIMNEIKNDKNKQKFILEFLQKQPNFIENTFNESKIQEEQKSQQEQEKIITEKQDHFSEIIIQLKQQLQNMKFNDDQKICENQQNGEIEEQDDDLWEEDSSCSSFSEENDSEEQKIQEKIIEQTQNQNIVYNSQQKSNIFVSIPKEFKHLLEKTVVSIKDVGKKIQQQQEEDDQQITQQNAGVYDYMIDFDEQQQNKQKNKKQQDSEKNEDNKENNIQNNNNNLDNNVNQQDQQDQEEEWEDEDEYDEEDDEEEHKYNSQVKRRVCQLCKNLIEYEFDYQLEDHLQDIHKIKPYLFRKNKSHYMGKEMSLQEIESIHFDHDWDQIKHKKKLDPKIIEKLPQEKFQDCKSKFKDIVNSENKPFCSICIQEYSDDEVLMLLPCNHSYHKEIKNYQKILHKPRIELGANAWKASMLPLHHLCLE</sequence>
<comment type="caution">
    <text evidence="3">The sequence shown here is derived from an EMBL/GenBank/DDBJ whole genome shotgun (WGS) entry which is preliminary data.</text>
</comment>
<reference evidence="3 4" key="1">
    <citation type="journal article" date="2015" name="Sci. Rep.">
        <title>Genome of the facultative scuticociliatosis pathogen Pseudocohnilembus persalinus provides insight into its virulence through horizontal gene transfer.</title>
        <authorList>
            <person name="Xiong J."/>
            <person name="Wang G."/>
            <person name="Cheng J."/>
            <person name="Tian M."/>
            <person name="Pan X."/>
            <person name="Warren A."/>
            <person name="Jiang C."/>
            <person name="Yuan D."/>
            <person name="Miao W."/>
        </authorList>
    </citation>
    <scope>NUCLEOTIDE SEQUENCE [LARGE SCALE GENOMIC DNA]</scope>
    <source>
        <strain evidence="3">36N120E</strain>
    </source>
</reference>
<evidence type="ECO:0000256" key="1">
    <source>
        <dbReference type="SAM" id="MobiDB-lite"/>
    </source>
</evidence>
<feature type="domain" description="RING-type" evidence="2">
    <location>
        <begin position="413"/>
        <end position="437"/>
    </location>
</feature>
<organism evidence="3 4">
    <name type="scientific">Pseudocohnilembus persalinus</name>
    <name type="common">Ciliate</name>
    <dbReference type="NCBI Taxonomy" id="266149"/>
    <lineage>
        <taxon>Eukaryota</taxon>
        <taxon>Sar</taxon>
        <taxon>Alveolata</taxon>
        <taxon>Ciliophora</taxon>
        <taxon>Intramacronucleata</taxon>
        <taxon>Oligohymenophorea</taxon>
        <taxon>Scuticociliatia</taxon>
        <taxon>Philasterida</taxon>
        <taxon>Pseudocohnilembidae</taxon>
        <taxon>Pseudocohnilembus</taxon>
    </lineage>
</organism>
<protein>
    <recommendedName>
        <fullName evidence="2">RING-type domain-containing protein</fullName>
    </recommendedName>
</protein>
<keyword evidence="4" id="KW-1185">Reference proteome</keyword>
<proteinExistence type="predicted"/>
<dbReference type="Gene3D" id="3.30.40.10">
    <property type="entry name" value="Zinc/RING finger domain, C3HC4 (zinc finger)"/>
    <property type="match status" value="1"/>
</dbReference>
<evidence type="ECO:0000313" key="3">
    <source>
        <dbReference type="EMBL" id="KRW99813.1"/>
    </source>
</evidence>
<dbReference type="Pfam" id="PF17123">
    <property type="entry name" value="zf-RING_11"/>
    <property type="match status" value="1"/>
</dbReference>
<dbReference type="SUPFAM" id="SSF57850">
    <property type="entry name" value="RING/U-box"/>
    <property type="match status" value="1"/>
</dbReference>
<gene>
    <name evidence="3" type="ORF">PPERSA_07890</name>
</gene>
<dbReference type="InterPro" id="IPR013083">
    <property type="entry name" value="Znf_RING/FYVE/PHD"/>
</dbReference>
<dbReference type="OrthoDB" id="8062037at2759"/>
<feature type="compositionally biased region" description="Acidic residues" evidence="1">
    <location>
        <begin position="284"/>
        <end position="303"/>
    </location>
</feature>
<evidence type="ECO:0000259" key="2">
    <source>
        <dbReference type="Pfam" id="PF17123"/>
    </source>
</evidence>
<accession>A0A0V0QC54</accession>
<dbReference type="InParanoid" id="A0A0V0QC54"/>
<feature type="region of interest" description="Disordered" evidence="1">
    <location>
        <begin position="136"/>
        <end position="163"/>
    </location>
</feature>
<feature type="region of interest" description="Disordered" evidence="1">
    <location>
        <begin position="243"/>
        <end position="307"/>
    </location>
</feature>
<feature type="compositionally biased region" description="Acidic residues" evidence="1">
    <location>
        <begin position="137"/>
        <end position="150"/>
    </location>
</feature>